<keyword evidence="3 6" id="KW-0812">Transmembrane</keyword>
<feature type="transmembrane region" description="Helical" evidence="6">
    <location>
        <begin position="306"/>
        <end position="326"/>
    </location>
</feature>
<dbReference type="GO" id="GO:0015920">
    <property type="term" value="P:lipopolysaccharide transport"/>
    <property type="evidence" value="ECO:0007669"/>
    <property type="project" value="TreeGrafter"/>
</dbReference>
<dbReference type="PANTHER" id="PTHR33529:SF2">
    <property type="entry name" value="LIPOPOLYSACCHARIDE EXPORT SYSTEM PERMEASE PROTEIN LPTG"/>
    <property type="match status" value="1"/>
</dbReference>
<gene>
    <name evidence="7" type="ORF">SAMN05444486_102403</name>
</gene>
<dbReference type="PANTHER" id="PTHR33529">
    <property type="entry name" value="SLR0882 PROTEIN-RELATED"/>
    <property type="match status" value="1"/>
</dbReference>
<name>A0A1H3KAE9_9RHOB</name>
<dbReference type="InterPro" id="IPR005495">
    <property type="entry name" value="LptG/LptF_permease"/>
</dbReference>
<comment type="subcellular location">
    <subcellularLocation>
        <location evidence="1">Cell membrane</location>
        <topology evidence="1">Multi-pass membrane protein</topology>
    </subcellularLocation>
</comment>
<evidence type="ECO:0000313" key="8">
    <source>
        <dbReference type="Proteomes" id="UP000199026"/>
    </source>
</evidence>
<organism evidence="7 8">
    <name type="scientific">Lentibacter algarum</name>
    <dbReference type="NCBI Taxonomy" id="576131"/>
    <lineage>
        <taxon>Bacteria</taxon>
        <taxon>Pseudomonadati</taxon>
        <taxon>Pseudomonadota</taxon>
        <taxon>Alphaproteobacteria</taxon>
        <taxon>Rhodobacterales</taxon>
        <taxon>Roseobacteraceae</taxon>
        <taxon>Lentibacter</taxon>
    </lineage>
</organism>
<accession>A0A1H3KAE9</accession>
<feature type="transmembrane region" description="Helical" evidence="6">
    <location>
        <begin position="63"/>
        <end position="80"/>
    </location>
</feature>
<dbReference type="GeneID" id="78124475"/>
<dbReference type="RefSeq" id="WP_089890168.1">
    <property type="nucleotide sequence ID" value="NZ_FNPR01000002.1"/>
</dbReference>
<dbReference type="GO" id="GO:0043190">
    <property type="term" value="C:ATP-binding cassette (ABC) transporter complex"/>
    <property type="evidence" value="ECO:0007669"/>
    <property type="project" value="InterPro"/>
</dbReference>
<sequence>MILHGYFIRKFLGLFFGLLLLFFVFQALIDLIETVRRFQGADVTFWGLISLTLLNVPQGLYQIIPLVMILATVSLFLGLARSSELVVVRATGRSALRALIAPASMAFLIGVILVAMFNPIVAATTKRFHDKSQELRDGSIDVLSLSAEGLWLRQGGAEGQTVIRATSANPDATVLYDVTFLSYAPKGGPLKRVEAAEARLEPGAWELTDATVWPLSSGVNPEGSVARHLTLRISSTLTQERILESFGAPSAISVWDLPAFIKQLDQAGFSTRRHAVWLQMELAQPLFLLAMVLVGAAFTMRHGRGGGTGLAVLASVLLSFGLYYIRNFAQVLGENGQIPVLLAAWAPPTASILLAWGLLLHMEDG</sequence>
<evidence type="ECO:0000256" key="3">
    <source>
        <dbReference type="ARBA" id="ARBA00022692"/>
    </source>
</evidence>
<dbReference type="Proteomes" id="UP000199026">
    <property type="component" value="Unassembled WGS sequence"/>
</dbReference>
<evidence type="ECO:0000256" key="4">
    <source>
        <dbReference type="ARBA" id="ARBA00022989"/>
    </source>
</evidence>
<feature type="transmembrane region" description="Helical" evidence="6">
    <location>
        <begin position="38"/>
        <end position="56"/>
    </location>
</feature>
<keyword evidence="4 6" id="KW-1133">Transmembrane helix</keyword>
<evidence type="ECO:0000256" key="6">
    <source>
        <dbReference type="SAM" id="Phobius"/>
    </source>
</evidence>
<keyword evidence="5 6" id="KW-0472">Membrane</keyword>
<reference evidence="7 8" key="1">
    <citation type="submission" date="2016-10" db="EMBL/GenBank/DDBJ databases">
        <authorList>
            <person name="de Groot N.N."/>
        </authorList>
    </citation>
    <scope>NUCLEOTIDE SEQUENCE [LARGE SCALE GENOMIC DNA]</scope>
    <source>
        <strain evidence="7 8">DSM 24677</strain>
    </source>
</reference>
<evidence type="ECO:0000256" key="2">
    <source>
        <dbReference type="ARBA" id="ARBA00022475"/>
    </source>
</evidence>
<dbReference type="InterPro" id="IPR030923">
    <property type="entry name" value="LptG"/>
</dbReference>
<evidence type="ECO:0000256" key="1">
    <source>
        <dbReference type="ARBA" id="ARBA00004651"/>
    </source>
</evidence>
<feature type="transmembrane region" description="Helical" evidence="6">
    <location>
        <begin position="282"/>
        <end position="300"/>
    </location>
</feature>
<proteinExistence type="predicted"/>
<feature type="transmembrane region" description="Helical" evidence="6">
    <location>
        <begin position="338"/>
        <end position="359"/>
    </location>
</feature>
<dbReference type="STRING" id="576131.SAMN05444486_102403"/>
<dbReference type="EMBL" id="FNPR01000002">
    <property type="protein sequence ID" value="SDY48524.1"/>
    <property type="molecule type" value="Genomic_DNA"/>
</dbReference>
<evidence type="ECO:0000256" key="5">
    <source>
        <dbReference type="ARBA" id="ARBA00023136"/>
    </source>
</evidence>
<keyword evidence="8" id="KW-1185">Reference proteome</keyword>
<evidence type="ECO:0000313" key="7">
    <source>
        <dbReference type="EMBL" id="SDY48524.1"/>
    </source>
</evidence>
<feature type="transmembrane region" description="Helical" evidence="6">
    <location>
        <begin position="12"/>
        <end position="32"/>
    </location>
</feature>
<dbReference type="Pfam" id="PF03739">
    <property type="entry name" value="LptF_LptG"/>
    <property type="match status" value="1"/>
</dbReference>
<dbReference type="GO" id="GO:0055085">
    <property type="term" value="P:transmembrane transport"/>
    <property type="evidence" value="ECO:0007669"/>
    <property type="project" value="InterPro"/>
</dbReference>
<dbReference type="OrthoDB" id="9798468at2"/>
<feature type="transmembrane region" description="Helical" evidence="6">
    <location>
        <begin position="100"/>
        <end position="121"/>
    </location>
</feature>
<dbReference type="NCBIfam" id="TIGR04408">
    <property type="entry name" value="LptG_lptG"/>
    <property type="match status" value="1"/>
</dbReference>
<keyword evidence="2" id="KW-1003">Cell membrane</keyword>
<protein>
    <submittedName>
        <fullName evidence="7">Lipopolysaccharide export system permease protein</fullName>
    </submittedName>
</protein>
<dbReference type="AlphaFoldDB" id="A0A1H3KAE9"/>